<evidence type="ECO:0000313" key="2">
    <source>
        <dbReference type="Proteomes" id="UP000031307"/>
    </source>
</evidence>
<dbReference type="EMBL" id="JSAM01000131">
    <property type="protein sequence ID" value="KIA76111.1"/>
    <property type="molecule type" value="Genomic_DNA"/>
</dbReference>
<comment type="caution">
    <text evidence="1">The sequence shown here is derived from an EMBL/GenBank/DDBJ whole genome shotgun (WGS) entry which is preliminary data.</text>
</comment>
<dbReference type="RefSeq" id="WP_013924389.1">
    <property type="nucleotide sequence ID" value="NZ_BAWW01000066.1"/>
</dbReference>
<dbReference type="GO" id="GO:0005975">
    <property type="term" value="P:carbohydrate metabolic process"/>
    <property type="evidence" value="ECO:0007669"/>
    <property type="project" value="InterPro"/>
</dbReference>
<evidence type="ECO:0000313" key="1">
    <source>
        <dbReference type="EMBL" id="KIA76111.1"/>
    </source>
</evidence>
<accession>A0A0C1BX69</accession>
<evidence type="ECO:0008006" key="3">
    <source>
        <dbReference type="Google" id="ProtNLM"/>
    </source>
</evidence>
<dbReference type="Gene3D" id="2.70.98.10">
    <property type="match status" value="1"/>
</dbReference>
<dbReference type="Proteomes" id="UP000031307">
    <property type="component" value="Unassembled WGS sequence"/>
</dbReference>
<organism evidence="1 2">
    <name type="scientific">Parachlamydia acanthamoebae</name>
    <dbReference type="NCBI Taxonomy" id="83552"/>
    <lineage>
        <taxon>Bacteria</taxon>
        <taxon>Pseudomonadati</taxon>
        <taxon>Chlamydiota</taxon>
        <taxon>Chlamydiia</taxon>
        <taxon>Parachlamydiales</taxon>
        <taxon>Parachlamydiaceae</taxon>
        <taxon>Parachlamydia</taxon>
    </lineage>
</organism>
<reference evidence="1 2" key="1">
    <citation type="journal article" date="2014" name="Mol. Biol. Evol.">
        <title>Massive expansion of Ubiquitination-related gene families within the Chlamydiae.</title>
        <authorList>
            <person name="Domman D."/>
            <person name="Collingro A."/>
            <person name="Lagkouvardos I."/>
            <person name="Gehre L."/>
            <person name="Weinmaier T."/>
            <person name="Rattei T."/>
            <person name="Subtil A."/>
            <person name="Horn M."/>
        </authorList>
    </citation>
    <scope>NUCLEOTIDE SEQUENCE [LARGE SCALE GENOMIC DNA]</scope>
    <source>
        <strain evidence="1 2">OEW1</strain>
    </source>
</reference>
<protein>
    <recommendedName>
        <fullName evidence="3">Aldose 1-epimerase</fullName>
    </recommendedName>
</protein>
<dbReference type="InterPro" id="IPR011013">
    <property type="entry name" value="Gal_mutarotase_sf_dom"/>
</dbReference>
<gene>
    <name evidence="1" type="ORF">DB43_AU00180</name>
</gene>
<name>A0A0C1BX69_9BACT</name>
<dbReference type="InterPro" id="IPR014718">
    <property type="entry name" value="GH-type_carb-bd"/>
</dbReference>
<dbReference type="AlphaFoldDB" id="A0A0C1BX69"/>
<dbReference type="SUPFAM" id="SSF74650">
    <property type="entry name" value="Galactose mutarotase-like"/>
    <property type="match status" value="1"/>
</dbReference>
<dbReference type="OMA" id="IGPHFHR"/>
<sequence length="292" mass="33135">MQKIVLKNVTSQGIPLEVTFLPEQGMNMASYKKGEIEVIDQSTRNLFEERFAGLGALIGPHFHRRLPATIPLIADESLFPHIARVKQSGVQEPFSHGIGRYAPWKAEFTETTVDAKLNGNDEWKGVTLSSLEGQNFQMHFQAELTQKELKIHFSVVSDTDSLVGLHYYYALPQGKGVVHSRIQSEVIENGEKKPPRWQMDEQNEVLIPIADDDIDTTFYPFPNPRAGKILLDAGSYYLEKRYQCISQENSWQLYHPKNATFVCIEPLSSQDPRHPNLTVSSIQVEIEILDPK</sequence>
<proteinExistence type="predicted"/>
<dbReference type="GO" id="GO:0030246">
    <property type="term" value="F:carbohydrate binding"/>
    <property type="evidence" value="ECO:0007669"/>
    <property type="project" value="InterPro"/>
</dbReference>
<dbReference type="PATRIC" id="fig|83552.4.peg.2795"/>
<dbReference type="GO" id="GO:0003824">
    <property type="term" value="F:catalytic activity"/>
    <property type="evidence" value="ECO:0007669"/>
    <property type="project" value="InterPro"/>
</dbReference>